<dbReference type="eggNOG" id="COG2207">
    <property type="taxonomic scope" value="Bacteria"/>
</dbReference>
<evidence type="ECO:0000256" key="3">
    <source>
        <dbReference type="ARBA" id="ARBA00023163"/>
    </source>
</evidence>
<feature type="transmembrane region" description="Helical" evidence="4">
    <location>
        <begin position="187"/>
        <end position="210"/>
    </location>
</feature>
<keyword evidence="4" id="KW-0812">Transmembrane</keyword>
<accession>K4KM58</accession>
<dbReference type="PRINTS" id="PR00032">
    <property type="entry name" value="HTHARAC"/>
</dbReference>
<proteinExistence type="predicted"/>
<evidence type="ECO:0000313" key="7">
    <source>
        <dbReference type="Proteomes" id="UP000000466"/>
    </source>
</evidence>
<evidence type="ECO:0000256" key="1">
    <source>
        <dbReference type="ARBA" id="ARBA00023015"/>
    </source>
</evidence>
<dbReference type="STRING" id="1117647.M5M_14910"/>
<dbReference type="Gene3D" id="1.10.10.60">
    <property type="entry name" value="Homeodomain-like"/>
    <property type="match status" value="2"/>
</dbReference>
<dbReference type="RefSeq" id="WP_015048269.1">
    <property type="nucleotide sequence ID" value="NC_018868.3"/>
</dbReference>
<name>K4KM58_SIMAS</name>
<keyword evidence="4" id="KW-0472">Membrane</keyword>
<dbReference type="KEGG" id="saga:M5M_14910"/>
<dbReference type="OrthoDB" id="6866685at2"/>
<feature type="transmembrane region" description="Helical" evidence="4">
    <location>
        <begin position="73"/>
        <end position="94"/>
    </location>
</feature>
<dbReference type="InterPro" id="IPR009057">
    <property type="entry name" value="Homeodomain-like_sf"/>
</dbReference>
<feature type="domain" description="HTH araC/xylS-type" evidence="5">
    <location>
        <begin position="273"/>
        <end position="375"/>
    </location>
</feature>
<dbReference type="HOGENOM" id="CLU_041408_2_0_6"/>
<feature type="transmembrane region" description="Helical" evidence="4">
    <location>
        <begin position="216"/>
        <end position="243"/>
    </location>
</feature>
<feature type="transmembrane region" description="Helical" evidence="4">
    <location>
        <begin position="36"/>
        <end position="53"/>
    </location>
</feature>
<keyword evidence="2" id="KW-0238">DNA-binding</keyword>
<dbReference type="GO" id="GO:0003700">
    <property type="term" value="F:DNA-binding transcription factor activity"/>
    <property type="evidence" value="ECO:0007669"/>
    <property type="project" value="InterPro"/>
</dbReference>
<feature type="transmembrane region" description="Helical" evidence="4">
    <location>
        <begin position="158"/>
        <end position="175"/>
    </location>
</feature>
<evidence type="ECO:0000256" key="2">
    <source>
        <dbReference type="ARBA" id="ARBA00023125"/>
    </source>
</evidence>
<keyword evidence="4" id="KW-1133">Transmembrane helix</keyword>
<dbReference type="EMBL" id="CP003746">
    <property type="protein sequence ID" value="AFV00117.1"/>
    <property type="molecule type" value="Genomic_DNA"/>
</dbReference>
<evidence type="ECO:0000259" key="5">
    <source>
        <dbReference type="PROSITE" id="PS01124"/>
    </source>
</evidence>
<dbReference type="SUPFAM" id="SSF46689">
    <property type="entry name" value="Homeodomain-like"/>
    <property type="match status" value="1"/>
</dbReference>
<dbReference type="Pfam" id="PF12833">
    <property type="entry name" value="HTH_18"/>
    <property type="match status" value="1"/>
</dbReference>
<protein>
    <submittedName>
        <fullName evidence="6">AraC family transcriptional regulator</fullName>
    </submittedName>
</protein>
<keyword evidence="3" id="KW-0804">Transcription</keyword>
<evidence type="ECO:0000313" key="6">
    <source>
        <dbReference type="EMBL" id="AFV00117.1"/>
    </source>
</evidence>
<keyword evidence="1" id="KW-0805">Transcription regulation</keyword>
<dbReference type="GO" id="GO:0043565">
    <property type="term" value="F:sequence-specific DNA binding"/>
    <property type="evidence" value="ECO:0007669"/>
    <property type="project" value="InterPro"/>
</dbReference>
<evidence type="ECO:0000256" key="4">
    <source>
        <dbReference type="SAM" id="Phobius"/>
    </source>
</evidence>
<dbReference type="PANTHER" id="PTHR43280:SF29">
    <property type="entry name" value="ARAC-FAMILY TRANSCRIPTIONAL REGULATOR"/>
    <property type="match status" value="1"/>
</dbReference>
<dbReference type="AlphaFoldDB" id="K4KM58"/>
<gene>
    <name evidence="6" type="ordered locus">M5M_14910</name>
</gene>
<dbReference type="Proteomes" id="UP000000466">
    <property type="component" value="Chromosome"/>
</dbReference>
<dbReference type="PROSITE" id="PS01124">
    <property type="entry name" value="HTH_ARAC_FAMILY_2"/>
    <property type="match status" value="1"/>
</dbReference>
<reference evidence="6 7" key="1">
    <citation type="journal article" date="2013" name="Genome Announc.">
        <title>Complete genome sequence of Simiduia agarivorans SA1(T), a marine bacterium able to degrade a variety of polysaccharides.</title>
        <authorList>
            <person name="Lin S.Y."/>
            <person name="Shieh W.Y."/>
            <person name="Chen J.S."/>
            <person name="Tang S.L."/>
        </authorList>
    </citation>
    <scope>NUCLEOTIDE SEQUENCE [LARGE SCALE GENOMIC DNA]</scope>
    <source>
        <strain evidence="7">DSM 21679 / JCM 13881 / BCRC 17597 / SA1</strain>
    </source>
</reference>
<keyword evidence="7" id="KW-1185">Reference proteome</keyword>
<organism evidence="6 7">
    <name type="scientific">Simiduia agarivorans (strain DSM 21679 / JCM 13881 / BCRC 17597 / SA1)</name>
    <dbReference type="NCBI Taxonomy" id="1117647"/>
    <lineage>
        <taxon>Bacteria</taxon>
        <taxon>Pseudomonadati</taxon>
        <taxon>Pseudomonadota</taxon>
        <taxon>Gammaproteobacteria</taxon>
        <taxon>Cellvibrionales</taxon>
        <taxon>Cellvibrionaceae</taxon>
        <taxon>Simiduia</taxon>
    </lineage>
</organism>
<dbReference type="PANTHER" id="PTHR43280">
    <property type="entry name" value="ARAC-FAMILY TRANSCRIPTIONAL REGULATOR"/>
    <property type="match status" value="1"/>
</dbReference>
<dbReference type="InterPro" id="IPR020449">
    <property type="entry name" value="Tscrpt_reg_AraC-type_HTH"/>
</dbReference>
<dbReference type="SMART" id="SM00342">
    <property type="entry name" value="HTH_ARAC"/>
    <property type="match status" value="1"/>
</dbReference>
<sequence length="381" mass="42815">MATVLFNGHDLVLLTTMFVAAFCAACVVPGKCRQKAFTLSAVGFFLSSGAIALDTLINFGSAFHPFVVAQAPGLIYLFEFGAWLQAPFGFLMIASLLDAQFKFKPVYWLLFCPFLLHSLHQLVLYHSLPVETKIHLQQSTALADVSTSWFFVQLAREIFRLTLALMAAYLVLQWWQRTSASRPARWPLAIACYWVSFSFIGMLVAAMLLAHTEWQLALPVGATGLSQNYLALLGLSCALFYYVRDALLLRPLVAIEFSQQKDVNQNINPAYVAKLEELMERQKQFTDPGLSLESLARQMQISTRTLSSVINGYYGCSFAEYINRHRLKEAKRLLIEKRSTTVLDIMYAAGFNSKATFNGVFKRTEGVTPSQYRKQSHALSH</sequence>
<feature type="transmembrane region" description="Helical" evidence="4">
    <location>
        <begin position="12"/>
        <end position="29"/>
    </location>
</feature>
<feature type="transmembrane region" description="Helical" evidence="4">
    <location>
        <begin position="106"/>
        <end position="128"/>
    </location>
</feature>
<dbReference type="InterPro" id="IPR018060">
    <property type="entry name" value="HTH_AraC"/>
</dbReference>